<reference evidence="1" key="1">
    <citation type="journal article" date="2013" name="Nature">
        <title>Draft genome of the wheat A-genome progenitor Triticum urartu.</title>
        <authorList>
            <person name="Ling H.Q."/>
            <person name="Zhao S."/>
            <person name="Liu D."/>
            <person name="Wang J."/>
            <person name="Sun H."/>
            <person name="Zhang C."/>
            <person name="Fan H."/>
            <person name="Li D."/>
            <person name="Dong L."/>
            <person name="Tao Y."/>
            <person name="Gao C."/>
            <person name="Wu H."/>
            <person name="Li Y."/>
            <person name="Cui Y."/>
            <person name="Guo X."/>
            <person name="Zheng S."/>
            <person name="Wang B."/>
            <person name="Yu K."/>
            <person name="Liang Q."/>
            <person name="Yang W."/>
            <person name="Lou X."/>
            <person name="Chen J."/>
            <person name="Feng M."/>
            <person name="Jian J."/>
            <person name="Zhang X."/>
            <person name="Luo G."/>
            <person name="Jiang Y."/>
            <person name="Liu J."/>
            <person name="Wang Z."/>
            <person name="Sha Y."/>
            <person name="Zhang B."/>
            <person name="Wu H."/>
            <person name="Tang D."/>
            <person name="Shen Q."/>
            <person name="Xue P."/>
            <person name="Zou S."/>
            <person name="Wang X."/>
            <person name="Liu X."/>
            <person name="Wang F."/>
            <person name="Yang Y."/>
            <person name="An X."/>
            <person name="Dong Z."/>
            <person name="Zhang K."/>
            <person name="Zhang X."/>
            <person name="Luo M.C."/>
            <person name="Dvorak J."/>
            <person name="Tong Y."/>
            <person name="Wang J."/>
            <person name="Yang H."/>
            <person name="Li Z."/>
            <person name="Wang D."/>
            <person name="Zhang A."/>
            <person name="Wang J."/>
        </authorList>
    </citation>
    <scope>NUCLEOTIDE SEQUENCE</scope>
</reference>
<dbReference type="AlphaFoldDB" id="M7ZUW3"/>
<organism evidence="1">
    <name type="scientific">Triticum urartu</name>
    <name type="common">Red wild einkorn</name>
    <name type="synonym">Crithodium urartu</name>
    <dbReference type="NCBI Taxonomy" id="4572"/>
    <lineage>
        <taxon>Eukaryota</taxon>
        <taxon>Viridiplantae</taxon>
        <taxon>Streptophyta</taxon>
        <taxon>Embryophyta</taxon>
        <taxon>Tracheophyta</taxon>
        <taxon>Spermatophyta</taxon>
        <taxon>Magnoliopsida</taxon>
        <taxon>Liliopsida</taxon>
        <taxon>Poales</taxon>
        <taxon>Poaceae</taxon>
        <taxon>BOP clade</taxon>
        <taxon>Pooideae</taxon>
        <taxon>Triticodae</taxon>
        <taxon>Triticeae</taxon>
        <taxon>Triticinae</taxon>
        <taxon>Triticum</taxon>
    </lineage>
</organism>
<protein>
    <submittedName>
        <fullName evidence="1">Uncharacterized protein</fullName>
    </submittedName>
</protein>
<accession>M7ZUW3</accession>
<dbReference type="EMBL" id="KD161544">
    <property type="protein sequence ID" value="EMS56155.1"/>
    <property type="molecule type" value="Genomic_DNA"/>
</dbReference>
<evidence type="ECO:0000313" key="1">
    <source>
        <dbReference type="EMBL" id="EMS56155.1"/>
    </source>
</evidence>
<name>M7ZUW3_TRIUA</name>
<gene>
    <name evidence="1" type="ORF">TRIUR3_23399</name>
</gene>
<proteinExistence type="predicted"/>
<sequence length="211" mass="23547">MGSSGSGERGDLRRWGNEESFCDLTFILILFFLQVHRGTLFLCHFFFRRLQGEAHLQETIHLTCLLQPLRILAPNDSAASSGAAIPLPCLSLHPPPVGFSADLVVTKCEAKLLWIKVGWMRLVMPYTLQNHMITYLGVSKRQAVAEASETMTLIPGAKRVQEIGNATRQCRSAMISAHFHHLRWQSRPLLVGFAPHGQCCVTVCILIEVVK</sequence>